<reference evidence="1" key="1">
    <citation type="submission" date="2020-12" db="EMBL/GenBank/DDBJ databases">
        <authorList>
            <person name="Iha C."/>
        </authorList>
    </citation>
    <scope>NUCLEOTIDE SEQUENCE</scope>
</reference>
<feature type="non-terminal residue" evidence="1">
    <location>
        <position position="1"/>
    </location>
</feature>
<comment type="caution">
    <text evidence="1">The sequence shown here is derived from an EMBL/GenBank/DDBJ whole genome shotgun (WGS) entry which is preliminary data.</text>
</comment>
<gene>
    <name evidence="1" type="ORF">OSTQU699_LOCUS9668</name>
</gene>
<proteinExistence type="predicted"/>
<accession>A0A8S1JEH5</accession>
<evidence type="ECO:0000313" key="2">
    <source>
        <dbReference type="Proteomes" id="UP000708148"/>
    </source>
</evidence>
<evidence type="ECO:0000313" key="1">
    <source>
        <dbReference type="EMBL" id="CAD7704313.1"/>
    </source>
</evidence>
<dbReference type="EMBL" id="CAJHUC010002749">
    <property type="protein sequence ID" value="CAD7704313.1"/>
    <property type="molecule type" value="Genomic_DNA"/>
</dbReference>
<sequence length="355" mass="39961">MKQTFRQTGNRKALDERQLITNPNTPNILVAFDPSARCSPLRENSSDVCQRFQQELSGIEERIAASELDGHTLRIVGVMSYYGLWLKKDGQQARTALSASCKTYKDELGCVYLDALLIEEKSGSSRARALGSLTKRCVEEQPDACELLALSGIEYSTEELSAQSQELILYCQDENLSEHVGACLAGLTFLRQVDEVLAYPSHVQVLERKLARDPAMLARYLFYLQDANLDEFARLDLRGSVTAQQQELMRSVAMLQDLLNDLLRVLESKVTPWSVLAHVTYVTLLHDFADLLRDAPMPEGLNSDQARLWEEQWKTQNGPLIQSIGDKAEALSAPTMLELFSAETRGYWAYAKLYK</sequence>
<dbReference type="Proteomes" id="UP000708148">
    <property type="component" value="Unassembled WGS sequence"/>
</dbReference>
<dbReference type="AlphaFoldDB" id="A0A8S1JEH5"/>
<protein>
    <submittedName>
        <fullName evidence="1">Uncharacterized protein</fullName>
    </submittedName>
</protein>
<organism evidence="1 2">
    <name type="scientific">Ostreobium quekettii</name>
    <dbReference type="NCBI Taxonomy" id="121088"/>
    <lineage>
        <taxon>Eukaryota</taxon>
        <taxon>Viridiplantae</taxon>
        <taxon>Chlorophyta</taxon>
        <taxon>core chlorophytes</taxon>
        <taxon>Ulvophyceae</taxon>
        <taxon>TCBD clade</taxon>
        <taxon>Bryopsidales</taxon>
        <taxon>Ostreobineae</taxon>
        <taxon>Ostreobiaceae</taxon>
        <taxon>Ostreobium</taxon>
    </lineage>
</organism>
<name>A0A8S1JEH5_9CHLO</name>
<keyword evidence="2" id="KW-1185">Reference proteome</keyword>